<feature type="transmembrane region" description="Helical" evidence="1">
    <location>
        <begin position="40"/>
        <end position="60"/>
    </location>
</feature>
<evidence type="ECO:0008006" key="4">
    <source>
        <dbReference type="Google" id="ProtNLM"/>
    </source>
</evidence>
<evidence type="ECO:0000313" key="2">
    <source>
        <dbReference type="EMBL" id="SDH43978.1"/>
    </source>
</evidence>
<feature type="transmembrane region" description="Helical" evidence="1">
    <location>
        <begin position="6"/>
        <end position="28"/>
    </location>
</feature>
<organism evidence="2 3">
    <name type="scientific">Vibrio xiamenensis</name>
    <dbReference type="NCBI Taxonomy" id="861298"/>
    <lineage>
        <taxon>Bacteria</taxon>
        <taxon>Pseudomonadati</taxon>
        <taxon>Pseudomonadota</taxon>
        <taxon>Gammaproteobacteria</taxon>
        <taxon>Vibrionales</taxon>
        <taxon>Vibrionaceae</taxon>
        <taxon>Vibrio</taxon>
    </lineage>
</organism>
<feature type="transmembrane region" description="Helical" evidence="1">
    <location>
        <begin position="80"/>
        <end position="99"/>
    </location>
</feature>
<keyword evidence="1" id="KW-0812">Transmembrane</keyword>
<evidence type="ECO:0000256" key="1">
    <source>
        <dbReference type="SAM" id="Phobius"/>
    </source>
</evidence>
<sequence>MRNNLSISASVSIVEMVAHITLVIWVIFPALKNSQTELAIFYGVSYFFFAIAQFFCAAYFDSKVWFKPESLPFQLLIDAFLSAATLVIPLAAAGLAHLIKNGLQSDMTLAQQAGKVRTDGSDLIATLQSDMQPVIEYTQTASDTIHNAFIQAPVALFGTNLIVFAIVFHLVTRVLGVSLYAWAQKN</sequence>
<proteinExistence type="predicted"/>
<protein>
    <recommendedName>
        <fullName evidence="4">DUF4199 domain-containing protein</fullName>
    </recommendedName>
</protein>
<reference evidence="2 3" key="1">
    <citation type="submission" date="2016-10" db="EMBL/GenBank/DDBJ databases">
        <authorList>
            <person name="de Groot N.N."/>
        </authorList>
    </citation>
    <scope>NUCLEOTIDE SEQUENCE [LARGE SCALE GENOMIC DNA]</scope>
    <source>
        <strain evidence="2 3">CGMCC 1.10228</strain>
    </source>
</reference>
<name>A0A1G8CF55_9VIBR</name>
<keyword evidence="1" id="KW-0472">Membrane</keyword>
<gene>
    <name evidence="2" type="ORF">SAMN04488136_11630</name>
</gene>
<evidence type="ECO:0000313" key="3">
    <source>
        <dbReference type="Proteomes" id="UP000198854"/>
    </source>
</evidence>
<keyword evidence="1" id="KW-1133">Transmembrane helix</keyword>
<dbReference type="RefSeq" id="WP_093274944.1">
    <property type="nucleotide sequence ID" value="NZ_FNDD01000016.1"/>
</dbReference>
<dbReference type="Proteomes" id="UP000198854">
    <property type="component" value="Unassembled WGS sequence"/>
</dbReference>
<dbReference type="EMBL" id="FNDD01000016">
    <property type="protein sequence ID" value="SDH43978.1"/>
    <property type="molecule type" value="Genomic_DNA"/>
</dbReference>
<accession>A0A1G8CF55</accession>
<keyword evidence="3" id="KW-1185">Reference proteome</keyword>
<dbReference type="AlphaFoldDB" id="A0A1G8CF55"/>